<keyword evidence="2" id="KW-0808">Transferase</keyword>
<evidence type="ECO:0000259" key="4">
    <source>
        <dbReference type="Pfam" id="PF02782"/>
    </source>
</evidence>
<evidence type="ECO:0000313" key="5">
    <source>
        <dbReference type="EMBL" id="KAL1508702.1"/>
    </source>
</evidence>
<dbReference type="Pfam" id="PF02782">
    <property type="entry name" value="FGGY_C"/>
    <property type="match status" value="1"/>
</dbReference>
<comment type="similarity">
    <text evidence="1">Belongs to the FGGY kinase family.</text>
</comment>
<dbReference type="EMBL" id="JBGBPQ010000016">
    <property type="protein sequence ID" value="KAL1508702.1"/>
    <property type="molecule type" value="Genomic_DNA"/>
</dbReference>
<sequence>MLFTHTALLSLARTPTPAPPRGVEPLPAGALALGFDFGTSAARCALVDAEGSLVCSPPPYPWGDRERQQTPAAWREALFALLESVPAAERRRISRIAVSGTSSSVVLYDAKSRRPSSRGCRMYDFNVNRQAAGTSGEEAMKLIHSVAPEGHTVRSPTSALAKVVAWHLEEPLSPEEQIAHQADFVAAQLCGAGPIVSDWHNALKLGYDVETLDYPSWMRSGALGEILESRLPRVVMPGGLAANICPELAARLGMPTDCQVVGGTTDSIAAFLAAGASTIGDAVTSLGSTLAIKLLSSNPVSDAARGVYSHRLGDLWLVGGASNAGCAVLREQGFTAEELARLSASIDPSAAPPHAHYYPLPSATVGERFPRADDSAVAVLQPVPEERALFLHSILYGLARIEADGYAALKELGASELRRVQTCGGGSDNPQWMALRERLLGVPTSRAARTDAALGAALLARGP</sequence>
<dbReference type="GO" id="GO:0005997">
    <property type="term" value="P:xylulose metabolic process"/>
    <property type="evidence" value="ECO:0007669"/>
    <property type="project" value="TreeGrafter"/>
</dbReference>
<reference evidence="5 6" key="1">
    <citation type="journal article" date="2024" name="Science">
        <title>Giant polyketide synthase enzymes in the biosynthesis of giant marine polyether toxins.</title>
        <authorList>
            <person name="Fallon T.R."/>
            <person name="Shende V.V."/>
            <person name="Wierzbicki I.H."/>
            <person name="Pendleton A.L."/>
            <person name="Watervoot N.F."/>
            <person name="Auber R.P."/>
            <person name="Gonzalez D.J."/>
            <person name="Wisecaver J.H."/>
            <person name="Moore B.S."/>
        </authorList>
    </citation>
    <scope>NUCLEOTIDE SEQUENCE [LARGE SCALE GENOMIC DNA]</scope>
    <source>
        <strain evidence="5 6">12B1</strain>
    </source>
</reference>
<keyword evidence="3" id="KW-0418">Kinase</keyword>
<evidence type="ECO:0000313" key="6">
    <source>
        <dbReference type="Proteomes" id="UP001515480"/>
    </source>
</evidence>
<gene>
    <name evidence="5" type="ORF">AB1Y20_004797</name>
</gene>
<dbReference type="PANTHER" id="PTHR10196">
    <property type="entry name" value="SUGAR KINASE"/>
    <property type="match status" value="1"/>
</dbReference>
<dbReference type="GO" id="GO:0019150">
    <property type="term" value="F:D-ribulokinase activity"/>
    <property type="evidence" value="ECO:0007669"/>
    <property type="project" value="TreeGrafter"/>
</dbReference>
<keyword evidence="6" id="KW-1185">Reference proteome</keyword>
<dbReference type="PANTHER" id="PTHR10196:SF80">
    <property type="entry name" value="D-RIBULOSE KINASE"/>
    <property type="match status" value="1"/>
</dbReference>
<dbReference type="GO" id="GO:0004856">
    <property type="term" value="F:D-xylulokinase activity"/>
    <property type="evidence" value="ECO:0007669"/>
    <property type="project" value="TreeGrafter"/>
</dbReference>
<protein>
    <recommendedName>
        <fullName evidence="4">Carbohydrate kinase FGGY C-terminal domain-containing protein</fullName>
    </recommendedName>
</protein>
<evidence type="ECO:0000256" key="3">
    <source>
        <dbReference type="ARBA" id="ARBA00022777"/>
    </source>
</evidence>
<comment type="caution">
    <text evidence="5">The sequence shown here is derived from an EMBL/GenBank/DDBJ whole genome shotgun (WGS) entry which is preliminary data.</text>
</comment>
<dbReference type="SUPFAM" id="SSF53067">
    <property type="entry name" value="Actin-like ATPase domain"/>
    <property type="match status" value="2"/>
</dbReference>
<dbReference type="Gene3D" id="3.30.420.40">
    <property type="match status" value="2"/>
</dbReference>
<evidence type="ECO:0000256" key="1">
    <source>
        <dbReference type="ARBA" id="ARBA00009156"/>
    </source>
</evidence>
<accession>A0AB34IXG6</accession>
<dbReference type="InterPro" id="IPR018485">
    <property type="entry name" value="FGGY_C"/>
</dbReference>
<dbReference type="AlphaFoldDB" id="A0AB34IXG6"/>
<dbReference type="GO" id="GO:0005829">
    <property type="term" value="C:cytosol"/>
    <property type="evidence" value="ECO:0007669"/>
    <property type="project" value="TreeGrafter"/>
</dbReference>
<organism evidence="5 6">
    <name type="scientific">Prymnesium parvum</name>
    <name type="common">Toxic golden alga</name>
    <dbReference type="NCBI Taxonomy" id="97485"/>
    <lineage>
        <taxon>Eukaryota</taxon>
        <taxon>Haptista</taxon>
        <taxon>Haptophyta</taxon>
        <taxon>Prymnesiophyceae</taxon>
        <taxon>Prymnesiales</taxon>
        <taxon>Prymnesiaceae</taxon>
        <taxon>Prymnesium</taxon>
    </lineage>
</organism>
<evidence type="ECO:0000256" key="2">
    <source>
        <dbReference type="ARBA" id="ARBA00022679"/>
    </source>
</evidence>
<name>A0AB34IXG6_PRYPA</name>
<dbReference type="Proteomes" id="UP001515480">
    <property type="component" value="Unassembled WGS sequence"/>
</dbReference>
<feature type="domain" description="Carbohydrate kinase FGGY C-terminal" evidence="4">
    <location>
        <begin position="283"/>
        <end position="460"/>
    </location>
</feature>
<dbReference type="InterPro" id="IPR043129">
    <property type="entry name" value="ATPase_NBD"/>
</dbReference>
<proteinExistence type="inferred from homology"/>
<dbReference type="CDD" id="cd07783">
    <property type="entry name" value="ASKHA_NBD_FGGY_SePSK_AtXK1-like"/>
    <property type="match status" value="1"/>
</dbReference>